<evidence type="ECO:0000313" key="2">
    <source>
        <dbReference type="EMBL" id="PQJ97024.1"/>
    </source>
</evidence>
<keyword evidence="2" id="KW-0378">Hydrolase</keyword>
<dbReference type="AlphaFoldDB" id="A0A2S7XTF8"/>
<evidence type="ECO:0000313" key="3">
    <source>
        <dbReference type="Proteomes" id="UP000239936"/>
    </source>
</evidence>
<dbReference type="RefSeq" id="WP_105072763.1">
    <property type="nucleotide sequence ID" value="NZ_PPGH01000018.1"/>
</dbReference>
<dbReference type="EMBL" id="PPGH01000018">
    <property type="protein sequence ID" value="PQJ97024.1"/>
    <property type="molecule type" value="Genomic_DNA"/>
</dbReference>
<dbReference type="InterPro" id="IPR012296">
    <property type="entry name" value="Nuclease_put_TT1808"/>
</dbReference>
<dbReference type="GO" id="GO:0004519">
    <property type="term" value="F:endonuclease activity"/>
    <property type="evidence" value="ECO:0007669"/>
    <property type="project" value="UniProtKB-KW"/>
</dbReference>
<dbReference type="OrthoDB" id="5568181at2"/>
<dbReference type="PANTHER" id="PTHR34107:SF4">
    <property type="entry name" value="SLL1222 PROTEIN"/>
    <property type="match status" value="1"/>
</dbReference>
<keyword evidence="3" id="KW-1185">Reference proteome</keyword>
<feature type="domain" description="Putative restriction endonuclease" evidence="1">
    <location>
        <begin position="17"/>
        <end position="140"/>
    </location>
</feature>
<dbReference type="Pfam" id="PF05685">
    <property type="entry name" value="Uma2"/>
    <property type="match status" value="1"/>
</dbReference>
<dbReference type="PANTHER" id="PTHR34107">
    <property type="entry name" value="SLL0198 PROTEIN-RELATED"/>
    <property type="match status" value="1"/>
</dbReference>
<name>A0A2S7XTF8_9GAMM</name>
<reference evidence="2 3" key="1">
    <citation type="submission" date="2018-01" db="EMBL/GenBank/DDBJ databases">
        <title>The complete genome sequence of Chromatium okenii LaCa, a purple sulfur bacterium with a turbulent life.</title>
        <authorList>
            <person name="Luedin S.M."/>
            <person name="Liechti N."/>
            <person name="Storelli N."/>
            <person name="Danza F."/>
            <person name="Wittwer M."/>
            <person name="Pothier J.F."/>
            <person name="Tonolla M.A."/>
        </authorList>
    </citation>
    <scope>NUCLEOTIDE SEQUENCE [LARGE SCALE GENOMIC DNA]</scope>
    <source>
        <strain evidence="2 3">LaCa</strain>
    </source>
</reference>
<proteinExistence type="predicted"/>
<keyword evidence="2" id="KW-0540">Nuclease</keyword>
<dbReference type="Gene3D" id="3.90.1570.10">
    <property type="entry name" value="tt1808, chain A"/>
    <property type="match status" value="1"/>
</dbReference>
<dbReference type="InterPro" id="IPR008538">
    <property type="entry name" value="Uma2"/>
</dbReference>
<sequence length="158" mass="17883">MQWAQIIEDPILQNLPYKIELNEWGNIVLSPASNKHGLLQAELVGFLRDNKAQGKIITECSVQTTKGVRVADVAWGSADFFMRNELETPYQEAPELCIEISSLSNSKRELTEKIDLYLAKGAREVWICDDNGNLQLFTHRGQIETSLLFPTVPTQLYC</sequence>
<protein>
    <submittedName>
        <fullName evidence="2">Uma2 family endonuclease</fullName>
    </submittedName>
</protein>
<accession>A0A2S7XTF8</accession>
<dbReference type="SUPFAM" id="SSF52980">
    <property type="entry name" value="Restriction endonuclease-like"/>
    <property type="match status" value="1"/>
</dbReference>
<organism evidence="2 3">
    <name type="scientific">Chromatium okenii</name>
    <dbReference type="NCBI Taxonomy" id="61644"/>
    <lineage>
        <taxon>Bacteria</taxon>
        <taxon>Pseudomonadati</taxon>
        <taxon>Pseudomonadota</taxon>
        <taxon>Gammaproteobacteria</taxon>
        <taxon>Chromatiales</taxon>
        <taxon>Chromatiaceae</taxon>
        <taxon>Chromatium</taxon>
    </lineage>
</organism>
<dbReference type="InterPro" id="IPR011335">
    <property type="entry name" value="Restrct_endonuc-II-like"/>
</dbReference>
<comment type="caution">
    <text evidence="2">The sequence shown here is derived from an EMBL/GenBank/DDBJ whole genome shotgun (WGS) entry which is preliminary data.</text>
</comment>
<gene>
    <name evidence="2" type="ORF">CXB77_03205</name>
</gene>
<evidence type="ECO:0000259" key="1">
    <source>
        <dbReference type="Pfam" id="PF05685"/>
    </source>
</evidence>
<dbReference type="CDD" id="cd06260">
    <property type="entry name" value="DUF820-like"/>
    <property type="match status" value="1"/>
</dbReference>
<dbReference type="Proteomes" id="UP000239936">
    <property type="component" value="Unassembled WGS sequence"/>
</dbReference>
<keyword evidence="2" id="KW-0255">Endonuclease</keyword>